<reference evidence="2 3" key="1">
    <citation type="submission" date="2015-06" db="EMBL/GenBank/DDBJ databases">
        <title>Draft genome sequence of an Antarctic Pseudomonas sp. strain KG01 with full potential for biotechnological applications.</title>
        <authorList>
            <person name="Pavlov M.S."/>
            <person name="Lira F."/>
            <person name="Martinez J.L."/>
            <person name="Marshall S.H."/>
        </authorList>
    </citation>
    <scope>NUCLEOTIDE SEQUENCE [LARGE SCALE GENOMIC DNA]</scope>
    <source>
        <strain evidence="2 3">KG01</strain>
    </source>
</reference>
<keyword evidence="1" id="KW-0812">Transmembrane</keyword>
<dbReference type="Proteomes" id="UP000037551">
    <property type="component" value="Unassembled WGS sequence"/>
</dbReference>
<evidence type="ECO:0000313" key="3">
    <source>
        <dbReference type="Proteomes" id="UP000037551"/>
    </source>
</evidence>
<name>A0A0J8IR35_9PSED</name>
<gene>
    <name evidence="2" type="ORF">ACR52_18540</name>
</gene>
<evidence type="ECO:0000313" key="2">
    <source>
        <dbReference type="EMBL" id="KMT54141.1"/>
    </source>
</evidence>
<dbReference type="EMBL" id="LFMW01000012">
    <property type="protein sequence ID" value="KMT54141.1"/>
    <property type="molecule type" value="Genomic_DNA"/>
</dbReference>
<feature type="transmembrane region" description="Helical" evidence="1">
    <location>
        <begin position="104"/>
        <end position="121"/>
    </location>
</feature>
<dbReference type="STRING" id="1674920.ACR52_18540"/>
<dbReference type="PATRIC" id="fig|1674920.3.peg.2094"/>
<comment type="caution">
    <text evidence="2">The sequence shown here is derived from an EMBL/GenBank/DDBJ whole genome shotgun (WGS) entry which is preliminary data.</text>
</comment>
<sequence length="310" mass="33231">MGNPLLNIGMDSNRSQFMVRQRIEGQINLPRLFAAIDADPGIVGAGVVYIDADFNVVTLREFKPICSIKPKRVIIREAQKYIAPAQFVEQVKNDPREGRLRKEAFDMGLSCGAAVIGWIVVFSGSVAVPFTAGASAFVVGIGVTAALASSAQCGFGVARTYNEVLEPDANDRMDDSEWYGAVSPLLDGASLLGVGVGALTTVRLLKASKAAALGKSWYELLKGLSRQERKKLTKELLSLKDPSLTPKLLKLQQRSGKLTKSFSSTEIRHATLTQMKDALGGLLGVVGSYRTGHVGTASTLAIGLYEDLTE</sequence>
<protein>
    <submittedName>
        <fullName evidence="2">NAD synthetase</fullName>
    </submittedName>
</protein>
<dbReference type="RefSeq" id="WP_048727427.1">
    <property type="nucleotide sequence ID" value="NZ_LFMW01000012.1"/>
</dbReference>
<accession>A0A0J8IR35</accession>
<dbReference type="OrthoDB" id="6828104at2"/>
<keyword evidence="1" id="KW-0472">Membrane</keyword>
<keyword evidence="1" id="KW-1133">Transmembrane helix</keyword>
<proteinExistence type="predicted"/>
<dbReference type="AlphaFoldDB" id="A0A0J8IR35"/>
<evidence type="ECO:0000256" key="1">
    <source>
        <dbReference type="SAM" id="Phobius"/>
    </source>
</evidence>
<organism evidence="2 3">
    <name type="scientific">Pseudomonas fildesensis</name>
    <dbReference type="NCBI Taxonomy" id="1674920"/>
    <lineage>
        <taxon>Bacteria</taxon>
        <taxon>Pseudomonadati</taxon>
        <taxon>Pseudomonadota</taxon>
        <taxon>Gammaproteobacteria</taxon>
        <taxon>Pseudomonadales</taxon>
        <taxon>Pseudomonadaceae</taxon>
        <taxon>Pseudomonas</taxon>
    </lineage>
</organism>
<keyword evidence="3" id="KW-1185">Reference proteome</keyword>
<feature type="transmembrane region" description="Helical" evidence="1">
    <location>
        <begin position="127"/>
        <end position="149"/>
    </location>
</feature>